<dbReference type="Proteomes" id="UP000264071">
    <property type="component" value="Unassembled WGS sequence"/>
</dbReference>
<evidence type="ECO:0000256" key="2">
    <source>
        <dbReference type="ARBA" id="ARBA00022741"/>
    </source>
</evidence>
<dbReference type="PANTHER" id="PTHR42961">
    <property type="entry name" value="IRON-SULFUR PROTEIN NUBPL"/>
    <property type="match status" value="1"/>
</dbReference>
<evidence type="ECO:0000256" key="3">
    <source>
        <dbReference type="ARBA" id="ARBA00022840"/>
    </source>
</evidence>
<comment type="similarity">
    <text evidence="6">Belongs to the Mrp/NBP35 ATP-binding proteins family.</text>
</comment>
<keyword evidence="4 6" id="KW-0408">Iron</keyword>
<dbReference type="SUPFAM" id="SSF117916">
    <property type="entry name" value="Fe-S cluster assembly (FSCA) domain-like"/>
    <property type="match status" value="1"/>
</dbReference>
<accession>A0A3D4VBK5</accession>
<comment type="subunit">
    <text evidence="6">Homodimer.</text>
</comment>
<sequence length="387" mass="41296">MPPLMERITDALSLVRNPRTGADVMAAEQVRDIATTVDGKVRFTLLLAPEDDATLVRDVRQAVEQLDGVSDVRVDVRDPAQREPTPARPAPAPNAMHHPTAPAPKAPGTGRALPVMEAASAPKAPPRVPDPVQYPNLGRIIAVSSGKGGVGKSTVAVNLAIALAKAGKRVGIMDADIYGPNLPLMLGVDAAPAVRDEKIIPLEAFGIKVISLGFLIEKEQPAIWRGPIVMKIITQFLRDVNWGQLDYFLVDMPPGTGDAQLSLVQATQVHGAVIVTTPQQVSVGDALRGVKMFERTAVPVLGVVENMSWFENPETGKPIAMFGSGGGERLAKECGLPLIGQIPLDPRIQEGGDTGRPIVDAEPDSKASKAIHLVAERVMQRLDERYP</sequence>
<dbReference type="Gene3D" id="3.30.300.130">
    <property type="entry name" value="Fe-S cluster assembly (FSCA)"/>
    <property type="match status" value="1"/>
</dbReference>
<evidence type="ECO:0000313" key="9">
    <source>
        <dbReference type="EMBL" id="HCT58500.1"/>
    </source>
</evidence>
<evidence type="ECO:0000256" key="6">
    <source>
        <dbReference type="HAMAP-Rule" id="MF_02040"/>
    </source>
</evidence>
<dbReference type="InterPro" id="IPR002744">
    <property type="entry name" value="MIP18-like"/>
</dbReference>
<keyword evidence="1 6" id="KW-0479">Metal-binding</keyword>
<dbReference type="Pfam" id="PF01883">
    <property type="entry name" value="FeS_assembly_P"/>
    <property type="match status" value="1"/>
</dbReference>
<evidence type="ECO:0000259" key="8">
    <source>
        <dbReference type="Pfam" id="PF01883"/>
    </source>
</evidence>
<dbReference type="PANTHER" id="PTHR42961:SF2">
    <property type="entry name" value="IRON-SULFUR PROTEIN NUBPL"/>
    <property type="match status" value="1"/>
</dbReference>
<dbReference type="InterPro" id="IPR034904">
    <property type="entry name" value="FSCA_dom_sf"/>
</dbReference>
<dbReference type="Gene3D" id="3.40.50.300">
    <property type="entry name" value="P-loop containing nucleotide triphosphate hydrolases"/>
    <property type="match status" value="1"/>
</dbReference>
<dbReference type="GO" id="GO:0140663">
    <property type="term" value="F:ATP-dependent FeS chaperone activity"/>
    <property type="evidence" value="ECO:0007669"/>
    <property type="project" value="InterPro"/>
</dbReference>
<dbReference type="InterPro" id="IPR033756">
    <property type="entry name" value="YlxH/NBP35"/>
</dbReference>
<dbReference type="InterPro" id="IPR044304">
    <property type="entry name" value="NUBPL-like"/>
</dbReference>
<name>A0A3D4VBK5_9BACT</name>
<organism evidence="9 10">
    <name type="scientific">Gemmatimonas aurantiaca</name>
    <dbReference type="NCBI Taxonomy" id="173480"/>
    <lineage>
        <taxon>Bacteria</taxon>
        <taxon>Pseudomonadati</taxon>
        <taxon>Gemmatimonadota</taxon>
        <taxon>Gemmatimonadia</taxon>
        <taxon>Gemmatimonadales</taxon>
        <taxon>Gemmatimonadaceae</taxon>
        <taxon>Gemmatimonas</taxon>
    </lineage>
</organism>
<keyword evidence="5 6" id="KW-0411">Iron-sulfur</keyword>
<dbReference type="GO" id="GO:0016226">
    <property type="term" value="P:iron-sulfur cluster assembly"/>
    <property type="evidence" value="ECO:0007669"/>
    <property type="project" value="InterPro"/>
</dbReference>
<evidence type="ECO:0000256" key="5">
    <source>
        <dbReference type="ARBA" id="ARBA00023014"/>
    </source>
</evidence>
<dbReference type="AlphaFoldDB" id="A0A3D4VBK5"/>
<dbReference type="SUPFAM" id="SSF52540">
    <property type="entry name" value="P-loop containing nucleoside triphosphate hydrolases"/>
    <property type="match status" value="1"/>
</dbReference>
<protein>
    <recommendedName>
        <fullName evidence="6">Iron-sulfur cluster carrier protein</fullName>
    </recommendedName>
</protein>
<feature type="region of interest" description="Disordered" evidence="7">
    <location>
        <begin position="73"/>
        <end position="111"/>
    </location>
</feature>
<dbReference type="GO" id="GO:0051539">
    <property type="term" value="F:4 iron, 4 sulfur cluster binding"/>
    <property type="evidence" value="ECO:0007669"/>
    <property type="project" value="TreeGrafter"/>
</dbReference>
<dbReference type="Pfam" id="PF10609">
    <property type="entry name" value="ParA"/>
    <property type="match status" value="1"/>
</dbReference>
<evidence type="ECO:0000256" key="7">
    <source>
        <dbReference type="SAM" id="MobiDB-lite"/>
    </source>
</evidence>
<feature type="domain" description="MIP18 family-like" evidence="8">
    <location>
        <begin position="6"/>
        <end position="76"/>
    </location>
</feature>
<keyword evidence="6" id="KW-0378">Hydrolase</keyword>
<evidence type="ECO:0000313" key="10">
    <source>
        <dbReference type="Proteomes" id="UP000264071"/>
    </source>
</evidence>
<evidence type="ECO:0000256" key="1">
    <source>
        <dbReference type="ARBA" id="ARBA00022723"/>
    </source>
</evidence>
<evidence type="ECO:0000256" key="4">
    <source>
        <dbReference type="ARBA" id="ARBA00023004"/>
    </source>
</evidence>
<comment type="function">
    <text evidence="6">Binds and transfers iron-sulfur (Fe-S) clusters to target apoproteins. Can hydrolyze ATP.</text>
</comment>
<feature type="binding site" evidence="6">
    <location>
        <begin position="146"/>
        <end position="153"/>
    </location>
    <ligand>
        <name>ATP</name>
        <dbReference type="ChEBI" id="CHEBI:30616"/>
    </ligand>
</feature>
<gene>
    <name evidence="9" type="ORF">DGD08_14945</name>
</gene>
<keyword evidence="3 6" id="KW-0067">ATP-binding</keyword>
<dbReference type="FunFam" id="3.40.50.300:FF:001119">
    <property type="entry name" value="Iron-sulfur cluster carrier protein"/>
    <property type="match status" value="1"/>
</dbReference>
<reference evidence="9 10" key="1">
    <citation type="journal article" date="2018" name="Nat. Biotechnol.">
        <title>A standardized bacterial taxonomy based on genome phylogeny substantially revises the tree of life.</title>
        <authorList>
            <person name="Parks D.H."/>
            <person name="Chuvochina M."/>
            <person name="Waite D.W."/>
            <person name="Rinke C."/>
            <person name="Skarshewski A."/>
            <person name="Chaumeil P.A."/>
            <person name="Hugenholtz P."/>
        </authorList>
    </citation>
    <scope>NUCLEOTIDE SEQUENCE [LARGE SCALE GENOMIC DNA]</scope>
    <source>
        <strain evidence="9">UBA8844</strain>
    </source>
</reference>
<dbReference type="EMBL" id="DPIY01000010">
    <property type="protein sequence ID" value="HCT58500.1"/>
    <property type="molecule type" value="Genomic_DNA"/>
</dbReference>
<proteinExistence type="inferred from homology"/>
<dbReference type="InterPro" id="IPR019591">
    <property type="entry name" value="Mrp/NBP35_ATP-bd"/>
</dbReference>
<dbReference type="GO" id="GO:0005524">
    <property type="term" value="F:ATP binding"/>
    <property type="evidence" value="ECO:0007669"/>
    <property type="project" value="UniProtKB-UniRule"/>
</dbReference>
<dbReference type="CDD" id="cd02037">
    <property type="entry name" value="Mrp_NBP35"/>
    <property type="match status" value="1"/>
</dbReference>
<dbReference type="OMA" id="CNHESHI"/>
<comment type="caution">
    <text evidence="9">The sequence shown here is derived from an EMBL/GenBank/DDBJ whole genome shotgun (WGS) entry which is preliminary data.</text>
</comment>
<dbReference type="InterPro" id="IPR027417">
    <property type="entry name" value="P-loop_NTPase"/>
</dbReference>
<keyword evidence="2 6" id="KW-0547">Nucleotide-binding</keyword>
<dbReference type="HAMAP" id="MF_02040">
    <property type="entry name" value="Mrp_NBP35"/>
    <property type="match status" value="1"/>
</dbReference>
<dbReference type="GO" id="GO:0046872">
    <property type="term" value="F:metal ion binding"/>
    <property type="evidence" value="ECO:0007669"/>
    <property type="project" value="UniProtKB-KW"/>
</dbReference>
<dbReference type="GO" id="GO:0016887">
    <property type="term" value="F:ATP hydrolysis activity"/>
    <property type="evidence" value="ECO:0007669"/>
    <property type="project" value="UniProtKB-UniRule"/>
</dbReference>